<feature type="non-terminal residue" evidence="8">
    <location>
        <position position="1"/>
    </location>
</feature>
<dbReference type="AlphaFoldDB" id="A0A7L4AAI1"/>
<keyword evidence="2" id="KW-0548">Nucleotidyltransferase</keyword>
<dbReference type="InterPro" id="IPR002156">
    <property type="entry name" value="RNaseH_domain"/>
</dbReference>
<dbReference type="Pfam" id="PF00075">
    <property type="entry name" value="RNase_H"/>
    <property type="match status" value="1"/>
</dbReference>
<gene>
    <name evidence="8" type="primary">Hervk_1</name>
    <name evidence="8" type="ORF">CIRPEC_R15783</name>
</gene>
<dbReference type="InterPro" id="IPR036397">
    <property type="entry name" value="RNaseH_sf"/>
</dbReference>
<dbReference type="EMBL" id="VZZV01000698">
    <property type="protein sequence ID" value="NXW22359.1"/>
    <property type="molecule type" value="Genomic_DNA"/>
</dbReference>
<evidence type="ECO:0000256" key="5">
    <source>
        <dbReference type="ARBA" id="ARBA00022801"/>
    </source>
</evidence>
<proteinExistence type="predicted"/>
<keyword evidence="6" id="KW-0695">RNA-directed DNA polymerase</keyword>
<evidence type="ECO:0000256" key="1">
    <source>
        <dbReference type="ARBA" id="ARBA00022679"/>
    </source>
</evidence>
<organism evidence="8 9">
    <name type="scientific">Circaetus pectoralis</name>
    <name type="common">black-chested snake-eagle</name>
    <dbReference type="NCBI Taxonomy" id="321084"/>
    <lineage>
        <taxon>Eukaryota</taxon>
        <taxon>Metazoa</taxon>
        <taxon>Chordata</taxon>
        <taxon>Craniata</taxon>
        <taxon>Vertebrata</taxon>
        <taxon>Euteleostomi</taxon>
        <taxon>Archelosauria</taxon>
        <taxon>Archosauria</taxon>
        <taxon>Dinosauria</taxon>
        <taxon>Saurischia</taxon>
        <taxon>Theropoda</taxon>
        <taxon>Coelurosauria</taxon>
        <taxon>Aves</taxon>
        <taxon>Neognathae</taxon>
        <taxon>Neoaves</taxon>
        <taxon>Telluraves</taxon>
        <taxon>Accipitrimorphae</taxon>
        <taxon>Accipitriformes</taxon>
        <taxon>Accipitridae</taxon>
        <taxon>Accipitrinae</taxon>
        <taxon>Circaetus</taxon>
    </lineage>
</organism>
<keyword evidence="1" id="KW-0808">Transferase</keyword>
<evidence type="ECO:0000313" key="8">
    <source>
        <dbReference type="EMBL" id="NXW22359.1"/>
    </source>
</evidence>
<protein>
    <submittedName>
        <fullName evidence="8">PO113 protein</fullName>
    </submittedName>
</protein>
<comment type="caution">
    <text evidence="8">The sequence shown here is derived from an EMBL/GenBank/DDBJ whole genome shotgun (WGS) entry which is preliminary data.</text>
</comment>
<dbReference type="GO" id="GO:0035613">
    <property type="term" value="F:RNA stem-loop binding"/>
    <property type="evidence" value="ECO:0007669"/>
    <property type="project" value="TreeGrafter"/>
</dbReference>
<keyword evidence="5" id="KW-0378">Hydrolase</keyword>
<feature type="non-terminal residue" evidence="8">
    <location>
        <position position="109"/>
    </location>
</feature>
<sequence>QNQEFEEKPIRSETPVDGLTVFTDARRKSKRAAVAWYENDQWHQQLLSGHAGDSLQTLELRAVLWVFQHWFDTPVNVVSDSLYVVRTTQRLEQAMIKQIKNPVLHMLLM</sequence>
<evidence type="ECO:0000256" key="2">
    <source>
        <dbReference type="ARBA" id="ARBA00022695"/>
    </source>
</evidence>
<dbReference type="Gene3D" id="3.30.420.10">
    <property type="entry name" value="Ribonuclease H-like superfamily/Ribonuclease H"/>
    <property type="match status" value="1"/>
</dbReference>
<dbReference type="InterPro" id="IPR012337">
    <property type="entry name" value="RNaseH-like_sf"/>
</dbReference>
<evidence type="ECO:0000256" key="6">
    <source>
        <dbReference type="ARBA" id="ARBA00022918"/>
    </source>
</evidence>
<dbReference type="GO" id="GO:0003964">
    <property type="term" value="F:RNA-directed DNA polymerase activity"/>
    <property type="evidence" value="ECO:0007669"/>
    <property type="project" value="UniProtKB-KW"/>
</dbReference>
<evidence type="ECO:0000313" key="9">
    <source>
        <dbReference type="Proteomes" id="UP000562238"/>
    </source>
</evidence>
<dbReference type="SUPFAM" id="SSF53098">
    <property type="entry name" value="Ribonuclease H-like"/>
    <property type="match status" value="1"/>
</dbReference>
<reference evidence="8 9" key="1">
    <citation type="submission" date="2019-09" db="EMBL/GenBank/DDBJ databases">
        <title>Bird 10,000 Genomes (B10K) Project - Family phase.</title>
        <authorList>
            <person name="Zhang G."/>
        </authorList>
    </citation>
    <scope>NUCLEOTIDE SEQUENCE [LARGE SCALE GENOMIC DNA]</scope>
    <source>
        <strain evidence="8">B10K-DU-010-60</strain>
        <tissue evidence="8">Muscle</tissue>
    </source>
</reference>
<keyword evidence="3" id="KW-0540">Nuclease</keyword>
<name>A0A7L4AAI1_9AVES</name>
<dbReference type="Proteomes" id="UP000562238">
    <property type="component" value="Unassembled WGS sequence"/>
</dbReference>
<evidence type="ECO:0000256" key="3">
    <source>
        <dbReference type="ARBA" id="ARBA00022722"/>
    </source>
</evidence>
<dbReference type="PANTHER" id="PTHR41694">
    <property type="entry name" value="ENDOGENOUS RETROVIRUS GROUP K MEMBER POL PROTEIN"/>
    <property type="match status" value="1"/>
</dbReference>
<accession>A0A7L4AAI1</accession>
<dbReference type="PROSITE" id="PS50879">
    <property type="entry name" value="RNASE_H_1"/>
    <property type="match status" value="1"/>
</dbReference>
<keyword evidence="4" id="KW-0255">Endonuclease</keyword>
<evidence type="ECO:0000256" key="4">
    <source>
        <dbReference type="ARBA" id="ARBA00022759"/>
    </source>
</evidence>
<keyword evidence="9" id="KW-1185">Reference proteome</keyword>
<feature type="domain" description="RNase H type-1" evidence="7">
    <location>
        <begin position="15"/>
        <end position="109"/>
    </location>
</feature>
<evidence type="ECO:0000259" key="7">
    <source>
        <dbReference type="PROSITE" id="PS50879"/>
    </source>
</evidence>
<dbReference type="PANTHER" id="PTHR41694:SF3">
    <property type="entry name" value="RNA-DIRECTED DNA POLYMERASE-RELATED"/>
    <property type="match status" value="1"/>
</dbReference>
<dbReference type="GO" id="GO:0004523">
    <property type="term" value="F:RNA-DNA hybrid ribonuclease activity"/>
    <property type="evidence" value="ECO:0007669"/>
    <property type="project" value="InterPro"/>
</dbReference>